<evidence type="ECO:0000313" key="2">
    <source>
        <dbReference type="EMBL" id="SVE63374.1"/>
    </source>
</evidence>
<proteinExistence type="predicted"/>
<accession>A0A383F3C8</accession>
<name>A0A383F3C8_9ZZZZ</name>
<dbReference type="AlphaFoldDB" id="A0A383F3C8"/>
<dbReference type="InterPro" id="IPR002048">
    <property type="entry name" value="EF_hand_dom"/>
</dbReference>
<evidence type="ECO:0000259" key="1">
    <source>
        <dbReference type="PROSITE" id="PS50222"/>
    </source>
</evidence>
<feature type="non-terminal residue" evidence="2">
    <location>
        <position position="228"/>
    </location>
</feature>
<dbReference type="GO" id="GO:0005509">
    <property type="term" value="F:calcium ion binding"/>
    <property type="evidence" value="ECO:0007669"/>
    <property type="project" value="InterPro"/>
</dbReference>
<dbReference type="EMBL" id="UINC01231012">
    <property type="protein sequence ID" value="SVE63374.1"/>
    <property type="molecule type" value="Genomic_DNA"/>
</dbReference>
<gene>
    <name evidence="2" type="ORF">METZ01_LOCUS516228</name>
</gene>
<feature type="non-terminal residue" evidence="2">
    <location>
        <position position="1"/>
    </location>
</feature>
<organism evidence="2">
    <name type="scientific">marine metagenome</name>
    <dbReference type="NCBI Taxonomy" id="408172"/>
    <lineage>
        <taxon>unclassified sequences</taxon>
        <taxon>metagenomes</taxon>
        <taxon>ecological metagenomes</taxon>
    </lineage>
</organism>
<feature type="domain" description="EF-hand" evidence="1">
    <location>
        <begin position="1"/>
        <end position="35"/>
    </location>
</feature>
<dbReference type="PROSITE" id="PS50222">
    <property type="entry name" value="EF_HAND_2"/>
    <property type="match status" value="1"/>
</dbReference>
<sequence length="228" mass="25850">QLRQWLRRFPAADTDGNGTLTAEEARAFMASRRQGRNGQGPPTEFYVDPGWSKARFPDNAVCYMTPPEIQAIYREVFPKDPQPVFQVPQPEKALRIVGTGHSFMAPGYRTFPVICRAAGFEQPLRTHTGGGMTGSVRYKWEQENGIFGFAGKPQPKLLAAMATGAWDAMMWGPYYADRPEYYACWIDFGLKHNPNMEFYLSDAWPSLRQLRPSPKSEDELSAETFVRL</sequence>
<protein>
    <recommendedName>
        <fullName evidence="1">EF-hand domain-containing protein</fullName>
    </recommendedName>
</protein>
<reference evidence="2" key="1">
    <citation type="submission" date="2018-05" db="EMBL/GenBank/DDBJ databases">
        <authorList>
            <person name="Lanie J.A."/>
            <person name="Ng W.-L."/>
            <person name="Kazmierczak K.M."/>
            <person name="Andrzejewski T.M."/>
            <person name="Davidsen T.M."/>
            <person name="Wayne K.J."/>
            <person name="Tettelin H."/>
            <person name="Glass J.I."/>
            <person name="Rusch D."/>
            <person name="Podicherti R."/>
            <person name="Tsui H.-C.T."/>
            <person name="Winkler M.E."/>
        </authorList>
    </citation>
    <scope>NUCLEOTIDE SEQUENCE</scope>
</reference>